<proteinExistence type="predicted"/>
<dbReference type="EMBL" id="CABVIK010000012">
    <property type="protein sequence ID" value="VVP17308.1"/>
    <property type="molecule type" value="Genomic_DNA"/>
</dbReference>
<sequence>MMSCWRGAGIRIAPLQDAVDLGDASDGDVASLKLWKQYRVALNRIEQQTGFPVTVDWPVAPN</sequence>
<name>A0A5E7LZV7_PSEFL</name>
<dbReference type="AlphaFoldDB" id="A0A5E7LZV7"/>
<protein>
    <recommendedName>
        <fullName evidence="3">Phage tail protein</fullName>
    </recommendedName>
</protein>
<dbReference type="Pfam" id="PF02413">
    <property type="entry name" value="Caudo_TAP"/>
    <property type="match status" value="1"/>
</dbReference>
<dbReference type="RefSeq" id="WP_154912761.1">
    <property type="nucleotide sequence ID" value="NZ_CABVIK010000012.1"/>
</dbReference>
<evidence type="ECO:0000313" key="2">
    <source>
        <dbReference type="Proteomes" id="UP000349468"/>
    </source>
</evidence>
<organism evidence="1 2">
    <name type="scientific">Pseudomonas fluorescens</name>
    <dbReference type="NCBI Taxonomy" id="294"/>
    <lineage>
        <taxon>Bacteria</taxon>
        <taxon>Pseudomonadati</taxon>
        <taxon>Pseudomonadota</taxon>
        <taxon>Gammaproteobacteria</taxon>
        <taxon>Pseudomonadales</taxon>
        <taxon>Pseudomonadaceae</taxon>
        <taxon>Pseudomonas</taxon>
    </lineage>
</organism>
<accession>A0A5E7LZV7</accession>
<reference evidence="1 2" key="1">
    <citation type="submission" date="2019-09" db="EMBL/GenBank/DDBJ databases">
        <authorList>
            <person name="Chandra G."/>
            <person name="Truman W A."/>
        </authorList>
    </citation>
    <scope>NUCLEOTIDE SEQUENCE [LARGE SCALE GENOMIC DNA]</scope>
    <source>
        <strain evidence="1">PS870</strain>
    </source>
</reference>
<gene>
    <name evidence="1" type="ORF">PS870_03627</name>
</gene>
<evidence type="ECO:0000313" key="1">
    <source>
        <dbReference type="EMBL" id="VVP17308.1"/>
    </source>
</evidence>
<evidence type="ECO:0008006" key="3">
    <source>
        <dbReference type="Google" id="ProtNLM"/>
    </source>
</evidence>
<dbReference type="Proteomes" id="UP000349468">
    <property type="component" value="Unassembled WGS sequence"/>
</dbReference>
<dbReference type="InterPro" id="IPR003458">
    <property type="entry name" value="Phage_T4_Gp38_tail_assem"/>
</dbReference>